<dbReference type="Proteomes" id="UP000199580">
    <property type="component" value="Unassembled WGS sequence"/>
</dbReference>
<dbReference type="InterPro" id="IPR018673">
    <property type="entry name" value="DUF2141"/>
</dbReference>
<gene>
    <name evidence="2" type="ORF">SAMN04487935_1525</name>
</gene>
<protein>
    <submittedName>
        <fullName evidence="2">Uncharacterized conserved protein, DUF2141 family</fullName>
    </submittedName>
</protein>
<evidence type="ECO:0000313" key="3">
    <source>
        <dbReference type="Proteomes" id="UP000199580"/>
    </source>
</evidence>
<proteinExistence type="predicted"/>
<dbReference type="EMBL" id="FNEZ01000002">
    <property type="protein sequence ID" value="SDJ69672.1"/>
    <property type="molecule type" value="Genomic_DNA"/>
</dbReference>
<reference evidence="2 3" key="1">
    <citation type="submission" date="2016-10" db="EMBL/GenBank/DDBJ databases">
        <authorList>
            <person name="de Groot N.N."/>
        </authorList>
    </citation>
    <scope>NUCLEOTIDE SEQUENCE [LARGE SCALE GENOMIC DNA]</scope>
    <source>
        <strain evidence="2 3">CGMCC 1.10076</strain>
    </source>
</reference>
<dbReference type="STRING" id="1128970.SAMN04487935_1525"/>
<sequence length="137" mass="14971">MKKSILVLVILFAGMMQAQTVSLEVKVSGFKNNDGKLKVGLYNSESTFLKTVYKSLASDIKNETATVTFTDLPKGEYAVSVYHDENTNGVMDKNMFGIPSEDYAASNNAKGVMGPPKYADAKFTINTNSKIKITLNN</sequence>
<feature type="signal peptide" evidence="1">
    <location>
        <begin position="1"/>
        <end position="18"/>
    </location>
</feature>
<accession>A0A1G8VUF9</accession>
<dbReference type="OrthoDB" id="9788332at2"/>
<evidence type="ECO:0000313" key="2">
    <source>
        <dbReference type="EMBL" id="SDJ69672.1"/>
    </source>
</evidence>
<dbReference type="RefSeq" id="WP_091393399.1">
    <property type="nucleotide sequence ID" value="NZ_BKAI01000003.1"/>
</dbReference>
<dbReference type="AlphaFoldDB" id="A0A1G8VUF9"/>
<feature type="chain" id="PRO_5011484067" evidence="1">
    <location>
        <begin position="19"/>
        <end position="137"/>
    </location>
</feature>
<dbReference type="Pfam" id="PF09912">
    <property type="entry name" value="DUF2141"/>
    <property type="match status" value="1"/>
</dbReference>
<keyword evidence="1" id="KW-0732">Signal</keyword>
<name>A0A1G8VUF9_9FLAO</name>
<evidence type="ECO:0000256" key="1">
    <source>
        <dbReference type="SAM" id="SignalP"/>
    </source>
</evidence>
<organism evidence="2 3">
    <name type="scientific">Flavobacterium noncentrifugens</name>
    <dbReference type="NCBI Taxonomy" id="1128970"/>
    <lineage>
        <taxon>Bacteria</taxon>
        <taxon>Pseudomonadati</taxon>
        <taxon>Bacteroidota</taxon>
        <taxon>Flavobacteriia</taxon>
        <taxon>Flavobacteriales</taxon>
        <taxon>Flavobacteriaceae</taxon>
        <taxon>Flavobacterium</taxon>
    </lineage>
</organism>
<keyword evidence="3" id="KW-1185">Reference proteome</keyword>